<gene>
    <name evidence="2" type="ORF">A3F86_05600</name>
</gene>
<dbReference type="AlphaFoldDB" id="A0A1F4RM24"/>
<comment type="caution">
    <text evidence="2">The sequence shown here is derived from an EMBL/GenBank/DDBJ whole genome shotgun (WGS) entry which is preliminary data.</text>
</comment>
<reference evidence="2 3" key="1">
    <citation type="journal article" date="2016" name="Nat. Commun.">
        <title>Thousands of microbial genomes shed light on interconnected biogeochemical processes in an aquifer system.</title>
        <authorList>
            <person name="Anantharaman K."/>
            <person name="Brown C.T."/>
            <person name="Hug L.A."/>
            <person name="Sharon I."/>
            <person name="Castelle C.J."/>
            <person name="Probst A.J."/>
            <person name="Thomas B.C."/>
            <person name="Singh A."/>
            <person name="Wilkins M.J."/>
            <person name="Karaoz U."/>
            <person name="Brodie E.L."/>
            <person name="Williams K.H."/>
            <person name="Hubbard S.S."/>
            <person name="Banfield J.F."/>
        </authorList>
    </citation>
    <scope>NUCLEOTIDE SEQUENCE [LARGE SCALE GENOMIC DNA]</scope>
</reference>
<dbReference type="InterPro" id="IPR056740">
    <property type="entry name" value="ILV_EDD_C"/>
</dbReference>
<organism evidence="2 3">
    <name type="scientific">candidate division WOR-1 bacterium RIFCSPLOWO2_12_FULL_45_9</name>
    <dbReference type="NCBI Taxonomy" id="1802568"/>
    <lineage>
        <taxon>Bacteria</taxon>
        <taxon>Bacillati</taxon>
        <taxon>Saganbacteria</taxon>
    </lineage>
</organism>
<dbReference type="Pfam" id="PF24877">
    <property type="entry name" value="ILV_EDD_C"/>
    <property type="match status" value="1"/>
</dbReference>
<name>A0A1F4RM24_UNCSA</name>
<proteinExistence type="predicted"/>
<dbReference type="EMBL" id="METQ01000036">
    <property type="protein sequence ID" value="OGC09199.1"/>
    <property type="molecule type" value="Genomic_DNA"/>
</dbReference>
<evidence type="ECO:0000313" key="2">
    <source>
        <dbReference type="EMBL" id="OGC09199.1"/>
    </source>
</evidence>
<evidence type="ECO:0000259" key="1">
    <source>
        <dbReference type="Pfam" id="PF24877"/>
    </source>
</evidence>
<dbReference type="GO" id="GO:0016836">
    <property type="term" value="F:hydro-lyase activity"/>
    <property type="evidence" value="ECO:0007669"/>
    <property type="project" value="TreeGrafter"/>
</dbReference>
<dbReference type="Gene3D" id="3.50.30.80">
    <property type="entry name" value="IlvD/EDD C-terminal domain-like"/>
    <property type="match status" value="1"/>
</dbReference>
<dbReference type="STRING" id="1802568.A3F86_05600"/>
<dbReference type="PANTHER" id="PTHR43661">
    <property type="entry name" value="D-XYLONATE DEHYDRATASE"/>
    <property type="match status" value="1"/>
</dbReference>
<dbReference type="PANTHER" id="PTHR43661:SF3">
    <property type="entry name" value="D-XYLONATE DEHYDRATASE YAGF-RELATED"/>
    <property type="match status" value="1"/>
</dbReference>
<accession>A0A1F4RM24</accession>
<dbReference type="Proteomes" id="UP000179095">
    <property type="component" value="Unassembled WGS sequence"/>
</dbReference>
<dbReference type="InterPro" id="IPR042096">
    <property type="entry name" value="Dihydro-acid_dehy_C"/>
</dbReference>
<dbReference type="PROSITE" id="PS00887">
    <property type="entry name" value="ILVD_EDD_2"/>
    <property type="match status" value="1"/>
</dbReference>
<dbReference type="InterPro" id="IPR020558">
    <property type="entry name" value="DiOHA_6PGluconate_deHydtase_CS"/>
</dbReference>
<dbReference type="SUPFAM" id="SSF52016">
    <property type="entry name" value="LeuD/IlvD-like"/>
    <property type="match status" value="1"/>
</dbReference>
<protein>
    <recommendedName>
        <fullName evidence="1">Dihydroxy-acid/6-phosphogluconate dehydratase C-terminal domain-containing protein</fullName>
    </recommendedName>
</protein>
<feature type="domain" description="Dihydroxy-acid/6-phosphogluconate dehydratase C-terminal" evidence="1">
    <location>
        <begin position="1"/>
        <end position="107"/>
    </location>
</feature>
<sequence>MLSPTSAIAGMGLSEDVALLTDGRFSGGTRGPCVGHISPEAAEGGPIGLVKEGDIIDIDIPRRMIKLQISNDELMKRKKKWQAPKPKITTGWLARYAKLVTSANTGAVLKA</sequence>
<dbReference type="GO" id="GO:0005829">
    <property type="term" value="C:cytosol"/>
    <property type="evidence" value="ECO:0007669"/>
    <property type="project" value="TreeGrafter"/>
</dbReference>
<evidence type="ECO:0000313" key="3">
    <source>
        <dbReference type="Proteomes" id="UP000179095"/>
    </source>
</evidence>